<evidence type="ECO:0000313" key="1">
    <source>
        <dbReference type="EMBL" id="EDP22174.1"/>
    </source>
</evidence>
<protein>
    <submittedName>
        <fullName evidence="1">Uncharacterized protein</fullName>
    </submittedName>
</protein>
<name>A8S988_9FIRM</name>
<accession>A8S988</accession>
<evidence type="ECO:0000313" key="2">
    <source>
        <dbReference type="Proteomes" id="UP000005945"/>
    </source>
</evidence>
<organism evidence="1 2">
    <name type="scientific">Faecalibacterium prausnitzii M21/2</name>
    <dbReference type="NCBI Taxonomy" id="411485"/>
    <lineage>
        <taxon>Bacteria</taxon>
        <taxon>Bacillati</taxon>
        <taxon>Bacillota</taxon>
        <taxon>Clostridia</taxon>
        <taxon>Eubacteriales</taxon>
        <taxon>Oscillospiraceae</taxon>
        <taxon>Faecalibacterium</taxon>
    </lineage>
</organism>
<dbReference type="AlphaFoldDB" id="A8S988"/>
<proteinExistence type="predicted"/>
<gene>
    <name evidence="1" type="ORF">FAEPRAM212_00983</name>
</gene>
<dbReference type="Proteomes" id="UP000005945">
    <property type="component" value="Unassembled WGS sequence"/>
</dbReference>
<dbReference type="HOGENOM" id="CLU_3118039_0_0_9"/>
<sequence>MGRVRSGISKNSFHFTTDIFKSKRRDQNEKFSKNMRPCFCESGSALYLRI</sequence>
<dbReference type="EMBL" id="ABED02000022">
    <property type="protein sequence ID" value="EDP22174.1"/>
    <property type="molecule type" value="Genomic_DNA"/>
</dbReference>
<reference evidence="1 2" key="2">
    <citation type="submission" date="2007-09" db="EMBL/GenBank/DDBJ databases">
        <authorList>
            <person name="Fulton L."/>
            <person name="Clifton S."/>
            <person name="Fulton B."/>
            <person name="Xu J."/>
            <person name="Minx P."/>
            <person name="Pepin K.H."/>
            <person name="Johnson M."/>
            <person name="Thiruvilangam P."/>
            <person name="Bhonagiri V."/>
            <person name="Nash W.E."/>
            <person name="Mardis E.R."/>
            <person name="Wilson R.K."/>
        </authorList>
    </citation>
    <scope>NUCLEOTIDE SEQUENCE [LARGE SCALE GENOMIC DNA]</scope>
    <source>
        <strain evidence="1 2">M21/2</strain>
    </source>
</reference>
<comment type="caution">
    <text evidence="1">The sequence shown here is derived from an EMBL/GenBank/DDBJ whole genome shotgun (WGS) entry which is preliminary data.</text>
</comment>
<reference evidence="1 2" key="1">
    <citation type="submission" date="2007-09" db="EMBL/GenBank/DDBJ databases">
        <title>Draft genome sequence of Faecalibacterium prausnitzii M21/2.</title>
        <authorList>
            <person name="Sudarsanam P."/>
            <person name="Ley R."/>
            <person name="Guruge J."/>
            <person name="Turnbaugh P.J."/>
            <person name="Mahowald M."/>
            <person name="Liep D."/>
            <person name="Gordon J."/>
        </authorList>
    </citation>
    <scope>NUCLEOTIDE SEQUENCE [LARGE SCALE GENOMIC DNA]</scope>
    <source>
        <strain evidence="1 2">M21/2</strain>
    </source>
</reference>